<keyword evidence="11" id="KW-1185">Reference proteome</keyword>
<sequence>MKNKYWVMRILRTIITAFGVTLIAFLILHLTPGDPARIMLGPYASEENLAAVRAKYKLDQPLYTQYISWMGNVFKGDFGTSIRYNRDVGQLIAERAGPTLILTGSGLLIAVIFGVLLGILAALKRNSFLDYFTTFQAMFWISIPSFWLGILLLYIFGLQLRWVPIAGLMGFSSLILPALSIGLREEAWFARPMRSEMLEVLNQDYIKAAKAKGLKYSVVVMKHALRNALIPIVTMLALRLPWIIGGAVVIEVVFSWGGLGSLLVNSVLARDYPVVQSILLLISITVVLANLLADIIYAVVDPRIKGEG</sequence>
<reference evidence="10 12" key="2">
    <citation type="submission" date="2019-04" db="EMBL/GenBank/DDBJ databases">
        <title>Draft genome sequence data and analysis of a Fermenting Bacterium, Geotoga petraea strain HO-Geo1, isolated from heavy-oil petroleum reservoir in Russia.</title>
        <authorList>
            <person name="Grouzdev D.S."/>
            <person name="Semenova E.M."/>
            <person name="Sokolova D.S."/>
            <person name="Tourova T.P."/>
            <person name="Poltaraus A.B."/>
            <person name="Nazina T.N."/>
        </authorList>
    </citation>
    <scope>NUCLEOTIDE SEQUENCE [LARGE SCALE GENOMIC DNA]</scope>
    <source>
        <strain evidence="10 12">HO-Geo1</strain>
    </source>
</reference>
<feature type="transmembrane region" description="Helical" evidence="7">
    <location>
        <begin position="135"/>
        <end position="156"/>
    </location>
</feature>
<dbReference type="PROSITE" id="PS50928">
    <property type="entry name" value="ABC_TM1"/>
    <property type="match status" value="1"/>
</dbReference>
<name>A0A1G6HXJ5_9BACT</name>
<keyword evidence="3" id="KW-1003">Cell membrane</keyword>
<dbReference type="PANTHER" id="PTHR43163">
    <property type="entry name" value="DIPEPTIDE TRANSPORT SYSTEM PERMEASE PROTEIN DPPB-RELATED"/>
    <property type="match status" value="1"/>
</dbReference>
<keyword evidence="5 7" id="KW-1133">Transmembrane helix</keyword>
<feature type="transmembrane region" description="Helical" evidence="7">
    <location>
        <begin position="274"/>
        <end position="300"/>
    </location>
</feature>
<protein>
    <submittedName>
        <fullName evidence="10">ABC transporter permease</fullName>
    </submittedName>
    <submittedName>
        <fullName evidence="9">Peptide/nickel transport system permease protein</fullName>
    </submittedName>
</protein>
<dbReference type="STRING" id="28234.SAMN04488588_0160"/>
<proteinExistence type="inferred from homology"/>
<dbReference type="RefSeq" id="WP_091401929.1">
    <property type="nucleotide sequence ID" value="NZ_FMYV01000001.1"/>
</dbReference>
<comment type="similarity">
    <text evidence="7">Belongs to the binding-protein-dependent transport system permease family.</text>
</comment>
<reference evidence="9 11" key="1">
    <citation type="submission" date="2016-10" db="EMBL/GenBank/DDBJ databases">
        <authorList>
            <person name="de Groot N.N."/>
        </authorList>
    </citation>
    <scope>NUCLEOTIDE SEQUENCE [LARGE SCALE GENOMIC DNA]</scope>
    <source>
        <strain evidence="9 11">WG14</strain>
    </source>
</reference>
<evidence type="ECO:0000256" key="5">
    <source>
        <dbReference type="ARBA" id="ARBA00022989"/>
    </source>
</evidence>
<dbReference type="AlphaFoldDB" id="A0A1G6HXJ5"/>
<dbReference type="CDD" id="cd06261">
    <property type="entry name" value="TM_PBP2"/>
    <property type="match status" value="1"/>
</dbReference>
<comment type="subcellular location">
    <subcellularLocation>
        <location evidence="1 7">Cell membrane</location>
        <topology evidence="1 7">Multi-pass membrane protein</topology>
    </subcellularLocation>
</comment>
<dbReference type="EMBL" id="SRME01000001">
    <property type="protein sequence ID" value="TGG89008.1"/>
    <property type="molecule type" value="Genomic_DNA"/>
</dbReference>
<evidence type="ECO:0000259" key="8">
    <source>
        <dbReference type="PROSITE" id="PS50928"/>
    </source>
</evidence>
<evidence type="ECO:0000256" key="1">
    <source>
        <dbReference type="ARBA" id="ARBA00004651"/>
    </source>
</evidence>
<evidence type="ECO:0000256" key="4">
    <source>
        <dbReference type="ARBA" id="ARBA00022692"/>
    </source>
</evidence>
<feature type="domain" description="ABC transmembrane type-1" evidence="8">
    <location>
        <begin position="96"/>
        <end position="293"/>
    </location>
</feature>
<dbReference type="SUPFAM" id="SSF161098">
    <property type="entry name" value="MetI-like"/>
    <property type="match status" value="1"/>
</dbReference>
<evidence type="ECO:0000313" key="12">
    <source>
        <dbReference type="Proteomes" id="UP000297288"/>
    </source>
</evidence>
<keyword evidence="6 7" id="KW-0472">Membrane</keyword>
<evidence type="ECO:0000313" key="10">
    <source>
        <dbReference type="EMBL" id="TGG89008.1"/>
    </source>
</evidence>
<evidence type="ECO:0000313" key="9">
    <source>
        <dbReference type="EMBL" id="SDB98863.1"/>
    </source>
</evidence>
<feature type="transmembrane region" description="Helical" evidence="7">
    <location>
        <begin position="12"/>
        <end position="30"/>
    </location>
</feature>
<accession>A0A1G6HXJ5</accession>
<evidence type="ECO:0000256" key="3">
    <source>
        <dbReference type="ARBA" id="ARBA00022475"/>
    </source>
</evidence>
<dbReference type="EMBL" id="FMYV01000001">
    <property type="protein sequence ID" value="SDB98863.1"/>
    <property type="molecule type" value="Genomic_DNA"/>
</dbReference>
<dbReference type="Pfam" id="PF19300">
    <property type="entry name" value="BPD_transp_1_N"/>
    <property type="match status" value="1"/>
</dbReference>
<feature type="transmembrane region" description="Helical" evidence="7">
    <location>
        <begin position="162"/>
        <end position="183"/>
    </location>
</feature>
<dbReference type="Pfam" id="PF00528">
    <property type="entry name" value="BPD_transp_1"/>
    <property type="match status" value="1"/>
</dbReference>
<evidence type="ECO:0000256" key="7">
    <source>
        <dbReference type="RuleBase" id="RU363032"/>
    </source>
</evidence>
<organism evidence="9 11">
    <name type="scientific">Geotoga petraea</name>
    <dbReference type="NCBI Taxonomy" id="28234"/>
    <lineage>
        <taxon>Bacteria</taxon>
        <taxon>Thermotogati</taxon>
        <taxon>Thermotogota</taxon>
        <taxon>Thermotogae</taxon>
        <taxon>Petrotogales</taxon>
        <taxon>Petrotogaceae</taxon>
        <taxon>Geotoga</taxon>
    </lineage>
</organism>
<dbReference type="InterPro" id="IPR035906">
    <property type="entry name" value="MetI-like_sf"/>
</dbReference>
<keyword evidence="2 7" id="KW-0813">Transport</keyword>
<dbReference type="GO" id="GO:0005886">
    <property type="term" value="C:plasma membrane"/>
    <property type="evidence" value="ECO:0007669"/>
    <property type="project" value="UniProtKB-SubCell"/>
</dbReference>
<feature type="transmembrane region" description="Helical" evidence="7">
    <location>
        <begin position="100"/>
        <end position="123"/>
    </location>
</feature>
<gene>
    <name evidence="10" type="ORF">E4650_02095</name>
    <name evidence="9" type="ORF">SAMN04488588_0160</name>
</gene>
<dbReference type="Proteomes" id="UP000199322">
    <property type="component" value="Unassembled WGS sequence"/>
</dbReference>
<dbReference type="InterPro" id="IPR045621">
    <property type="entry name" value="BPD_transp_1_N"/>
</dbReference>
<dbReference type="GO" id="GO:0071916">
    <property type="term" value="F:dipeptide transmembrane transporter activity"/>
    <property type="evidence" value="ECO:0007669"/>
    <property type="project" value="TreeGrafter"/>
</dbReference>
<evidence type="ECO:0000256" key="2">
    <source>
        <dbReference type="ARBA" id="ARBA00022448"/>
    </source>
</evidence>
<dbReference type="InterPro" id="IPR000515">
    <property type="entry name" value="MetI-like"/>
</dbReference>
<evidence type="ECO:0000313" key="11">
    <source>
        <dbReference type="Proteomes" id="UP000199322"/>
    </source>
</evidence>
<evidence type="ECO:0000256" key="6">
    <source>
        <dbReference type="ARBA" id="ARBA00023136"/>
    </source>
</evidence>
<dbReference type="Proteomes" id="UP000297288">
    <property type="component" value="Unassembled WGS sequence"/>
</dbReference>
<dbReference type="Gene3D" id="1.10.3720.10">
    <property type="entry name" value="MetI-like"/>
    <property type="match status" value="1"/>
</dbReference>
<dbReference type="PANTHER" id="PTHR43163:SF6">
    <property type="entry name" value="DIPEPTIDE TRANSPORT SYSTEM PERMEASE PROTEIN DPPB-RELATED"/>
    <property type="match status" value="1"/>
</dbReference>
<feature type="transmembrane region" description="Helical" evidence="7">
    <location>
        <begin position="229"/>
        <end position="254"/>
    </location>
</feature>
<keyword evidence="4 7" id="KW-0812">Transmembrane</keyword>
<dbReference type="OrthoDB" id="9773683at2"/>